<feature type="region of interest" description="Disordered" evidence="9">
    <location>
        <begin position="570"/>
        <end position="620"/>
    </location>
</feature>
<protein>
    <submittedName>
        <fullName evidence="11">Polycomb protein Scm</fullName>
    </submittedName>
</protein>
<feature type="region of interest" description="Disordered" evidence="9">
    <location>
        <begin position="639"/>
        <end position="659"/>
    </location>
</feature>
<keyword evidence="5" id="KW-0805">Transcription regulation</keyword>
<accession>A0A146LRS7</accession>
<comment type="subcellular location">
    <subcellularLocation>
        <location evidence="1">Nucleus</location>
    </subcellularLocation>
</comment>
<evidence type="ECO:0000256" key="5">
    <source>
        <dbReference type="ARBA" id="ARBA00023015"/>
    </source>
</evidence>
<dbReference type="SMART" id="SM00561">
    <property type="entry name" value="MBT"/>
    <property type="match status" value="2"/>
</dbReference>
<dbReference type="InterPro" id="IPR050548">
    <property type="entry name" value="PcG_chromatin_remod_factors"/>
</dbReference>
<evidence type="ECO:0000259" key="10">
    <source>
        <dbReference type="SMART" id="SM00454"/>
    </source>
</evidence>
<dbReference type="GO" id="GO:0003682">
    <property type="term" value="F:chromatin binding"/>
    <property type="evidence" value="ECO:0007669"/>
    <property type="project" value="TreeGrafter"/>
</dbReference>
<dbReference type="InterPro" id="IPR021987">
    <property type="entry name" value="SLED"/>
</dbReference>
<dbReference type="FunFam" id="2.30.30.140:FF:000016">
    <property type="entry name" value="polycomb protein SCMH1 isoform X1"/>
    <property type="match status" value="1"/>
</dbReference>
<feature type="compositionally biased region" description="Polar residues" evidence="9">
    <location>
        <begin position="643"/>
        <end position="656"/>
    </location>
</feature>
<dbReference type="Gene3D" id="1.10.150.50">
    <property type="entry name" value="Transcription Factor, Ets-1"/>
    <property type="match status" value="1"/>
</dbReference>
<dbReference type="Gene3D" id="2.30.30.140">
    <property type="match status" value="2"/>
</dbReference>
<evidence type="ECO:0000256" key="2">
    <source>
        <dbReference type="ARBA" id="ARBA00008469"/>
    </source>
</evidence>
<dbReference type="EMBL" id="GDHC01009163">
    <property type="protein sequence ID" value="JAQ09466.1"/>
    <property type="molecule type" value="Transcribed_RNA"/>
</dbReference>
<evidence type="ECO:0000256" key="1">
    <source>
        <dbReference type="ARBA" id="ARBA00004123"/>
    </source>
</evidence>
<dbReference type="SUPFAM" id="SSF47769">
    <property type="entry name" value="SAM/Pointed domain"/>
    <property type="match status" value="1"/>
</dbReference>
<dbReference type="Pfam" id="PF00536">
    <property type="entry name" value="SAM_1"/>
    <property type="match status" value="1"/>
</dbReference>
<dbReference type="Gene3D" id="3.90.1150.190">
    <property type="entry name" value="SLED domain"/>
    <property type="match status" value="1"/>
</dbReference>
<feature type="repeat" description="MBT" evidence="8">
    <location>
        <begin position="188"/>
        <end position="286"/>
    </location>
</feature>
<dbReference type="InterPro" id="IPR013761">
    <property type="entry name" value="SAM/pointed_sf"/>
</dbReference>
<dbReference type="GO" id="GO:0042393">
    <property type="term" value="F:histone binding"/>
    <property type="evidence" value="ECO:0007669"/>
    <property type="project" value="TreeGrafter"/>
</dbReference>
<dbReference type="InterPro" id="IPR004092">
    <property type="entry name" value="Mbt"/>
</dbReference>
<evidence type="ECO:0000256" key="7">
    <source>
        <dbReference type="ARBA" id="ARBA00023242"/>
    </source>
</evidence>
<feature type="compositionally biased region" description="Low complexity" evidence="9">
    <location>
        <begin position="158"/>
        <end position="176"/>
    </location>
</feature>
<name>A0A146LRS7_LYGHE</name>
<keyword evidence="7" id="KW-0539">Nucleus</keyword>
<dbReference type="AlphaFoldDB" id="A0A146LRS7"/>
<evidence type="ECO:0000313" key="11">
    <source>
        <dbReference type="EMBL" id="JAQ09367.1"/>
    </source>
</evidence>
<dbReference type="PANTHER" id="PTHR12247:SF132">
    <property type="entry name" value="POLYCOMB PROTEIN SCM"/>
    <property type="match status" value="1"/>
</dbReference>
<feature type="compositionally biased region" description="Acidic residues" evidence="9">
    <location>
        <begin position="123"/>
        <end position="135"/>
    </location>
</feature>
<evidence type="ECO:0000256" key="9">
    <source>
        <dbReference type="SAM" id="MobiDB-lite"/>
    </source>
</evidence>
<evidence type="ECO:0000256" key="4">
    <source>
        <dbReference type="ARBA" id="ARBA00022737"/>
    </source>
</evidence>
<proteinExistence type="inferred from homology"/>
<feature type="compositionally biased region" description="Low complexity" evidence="9">
    <location>
        <begin position="579"/>
        <end position="608"/>
    </location>
</feature>
<dbReference type="GO" id="GO:0045892">
    <property type="term" value="P:negative regulation of DNA-templated transcription"/>
    <property type="evidence" value="ECO:0007669"/>
    <property type="project" value="TreeGrafter"/>
</dbReference>
<organism evidence="11">
    <name type="scientific">Lygus hesperus</name>
    <name type="common">Western plant bug</name>
    <dbReference type="NCBI Taxonomy" id="30085"/>
    <lineage>
        <taxon>Eukaryota</taxon>
        <taxon>Metazoa</taxon>
        <taxon>Ecdysozoa</taxon>
        <taxon>Arthropoda</taxon>
        <taxon>Hexapoda</taxon>
        <taxon>Insecta</taxon>
        <taxon>Pterygota</taxon>
        <taxon>Neoptera</taxon>
        <taxon>Paraneoptera</taxon>
        <taxon>Hemiptera</taxon>
        <taxon>Heteroptera</taxon>
        <taxon>Panheteroptera</taxon>
        <taxon>Cimicomorpha</taxon>
        <taxon>Miridae</taxon>
        <taxon>Mirini</taxon>
        <taxon>Lygus</taxon>
    </lineage>
</organism>
<dbReference type="CDD" id="cd09578">
    <property type="entry name" value="SAM_Scm"/>
    <property type="match status" value="1"/>
</dbReference>
<dbReference type="PANTHER" id="PTHR12247">
    <property type="entry name" value="POLYCOMB GROUP PROTEIN"/>
    <property type="match status" value="1"/>
</dbReference>
<dbReference type="Pfam" id="PF12140">
    <property type="entry name" value="SLED"/>
    <property type="match status" value="1"/>
</dbReference>
<dbReference type="GO" id="GO:0005634">
    <property type="term" value="C:nucleus"/>
    <property type="evidence" value="ECO:0007669"/>
    <property type="project" value="UniProtKB-SubCell"/>
</dbReference>
<gene>
    <name evidence="11" type="primary">Scm_0</name>
    <name evidence="12" type="synonym">Scm_1</name>
    <name evidence="12" type="ORF">g.67486</name>
    <name evidence="11" type="ORF">g.67488</name>
</gene>
<feature type="non-terminal residue" evidence="11">
    <location>
        <position position="1"/>
    </location>
</feature>
<feature type="repeat" description="MBT" evidence="8">
    <location>
        <begin position="294"/>
        <end position="395"/>
    </location>
</feature>
<dbReference type="InterPro" id="IPR038348">
    <property type="entry name" value="SLED_sf"/>
</dbReference>
<feature type="compositionally biased region" description="Low complexity" evidence="9">
    <location>
        <begin position="136"/>
        <end position="151"/>
    </location>
</feature>
<dbReference type="InterPro" id="IPR001660">
    <property type="entry name" value="SAM"/>
</dbReference>
<keyword evidence="4" id="KW-0677">Repeat</keyword>
<evidence type="ECO:0000256" key="8">
    <source>
        <dbReference type="PROSITE-ProRule" id="PRU00459"/>
    </source>
</evidence>
<feature type="region of interest" description="Disordered" evidence="9">
    <location>
        <begin position="117"/>
        <end position="187"/>
    </location>
</feature>
<dbReference type="Pfam" id="PF02820">
    <property type="entry name" value="MBT"/>
    <property type="match status" value="2"/>
</dbReference>
<dbReference type="EMBL" id="GDHC01009262">
    <property type="protein sequence ID" value="JAQ09367.1"/>
    <property type="molecule type" value="Transcribed_RNA"/>
</dbReference>
<dbReference type="SUPFAM" id="SSF63748">
    <property type="entry name" value="Tudor/PWWP/MBT"/>
    <property type="match status" value="2"/>
</dbReference>
<dbReference type="SMART" id="SM00454">
    <property type="entry name" value="SAM"/>
    <property type="match status" value="1"/>
</dbReference>
<feature type="domain" description="SAM" evidence="10">
    <location>
        <begin position="660"/>
        <end position="728"/>
    </location>
</feature>
<evidence type="ECO:0000313" key="12">
    <source>
        <dbReference type="EMBL" id="JAQ09466.1"/>
    </source>
</evidence>
<evidence type="ECO:0000256" key="3">
    <source>
        <dbReference type="ARBA" id="ARBA00022491"/>
    </source>
</evidence>
<keyword evidence="3" id="KW-0678">Repressor</keyword>
<evidence type="ECO:0000256" key="6">
    <source>
        <dbReference type="ARBA" id="ARBA00023163"/>
    </source>
</evidence>
<comment type="similarity">
    <text evidence="2">Belongs to the SCM family.</text>
</comment>
<dbReference type="PROSITE" id="PS51079">
    <property type="entry name" value="MBT"/>
    <property type="match status" value="2"/>
</dbReference>
<dbReference type="InterPro" id="IPR047531">
    <property type="entry name" value="SAM_Scm-like"/>
</dbReference>
<reference evidence="11" key="1">
    <citation type="journal article" date="2016" name="Gigascience">
        <title>De novo construction of an expanded transcriptome assembly for the western tarnished plant bug, Lygus hesperus.</title>
        <authorList>
            <person name="Tassone E.E."/>
            <person name="Geib S.M."/>
            <person name="Hall B."/>
            <person name="Fabrick J.A."/>
            <person name="Brent C.S."/>
            <person name="Hull J.J."/>
        </authorList>
    </citation>
    <scope>NUCLEOTIDE SEQUENCE</scope>
</reference>
<keyword evidence="6" id="KW-0804">Transcription</keyword>
<sequence>SLDQLLKFERSTMRGRPAKTKASAAIAQQAAVAPSPPPTTAICMWCSEAKQSLKYILPTPSGKKEFCSAVCLSEFRKGGIKCAQCNSVVRGSPMKLENVETSPNFCSLGCIETHKQANPEVKVEEEEIPENDVEESAPSSVTPSTSAAVPAATPPATPQSSSVAPPAAIPTPSRTPLGPPPASPTRRFEWDGYLQETNSTAAPQECFRQNPNPPLNDFKVGMKLEALDPRNITSTCIATVVGISGSRIRLRLDGSDNKNDFWRLVDSSEIHPIGYCEKHGGMLQPPLGFRMNASSWPMFLSKTVTGAEMAPSRIFQKEPVSPKTNLFAVGMKLEAIDRKNPQLICVATIGAVKDNMIYVTFDGWRGAFDYWCEFNSRDIFPVGWCTKSEHPLQPPRQKGPSGAAKYKHRVCSDPPPLPTIDSGVSSSTKLSPVPEMKPNPGVMIHVNGTCWSGPFLDPGKLVDFPKQFGPGPIDKVVHECIQNLIDAAMNQNRVFNMLPSSVNGKVGVTAKIEGKTVSRHIIPVLKENEMWSMLKTLCKELLCCANFLSKEAISDCAQCAVKKTEVAVNEVNSSDEKSVTSNSTASTLASPPAASSVSTTTTTPTPSSSKKRRFSNECAPDSVVPDTCIKQPRKAVPVELEAATSTTPSESPQKSLASDPAEWTIEDVIHHICSVDSYLSAHADLFRRHEIDGKALLLLNSDMMMKYMGLKLGPALKICNLINKIRGRRHSSFSLP</sequence>